<evidence type="ECO:0000256" key="3">
    <source>
        <dbReference type="ARBA" id="ARBA00022555"/>
    </source>
</evidence>
<keyword evidence="17" id="KW-1185">Reference proteome</keyword>
<dbReference type="InterPro" id="IPR002314">
    <property type="entry name" value="aa-tRNA-synt_IIb"/>
</dbReference>
<evidence type="ECO:0000256" key="12">
    <source>
        <dbReference type="ARBA" id="ARBA00049515"/>
    </source>
</evidence>
<dbReference type="InterPro" id="IPR006195">
    <property type="entry name" value="aa-tRNA-synth_II"/>
</dbReference>
<dbReference type="InterPro" id="IPR033728">
    <property type="entry name" value="ThrRS_core"/>
</dbReference>
<dbReference type="PANTHER" id="PTHR11451:SF56">
    <property type="entry name" value="THREONINE--TRNA LIGASE 1"/>
    <property type="match status" value="1"/>
</dbReference>
<dbReference type="InterPro" id="IPR036621">
    <property type="entry name" value="Anticodon-bd_dom_sf"/>
</dbReference>
<keyword evidence="9 13" id="KW-0694">RNA-binding</keyword>
<dbReference type="SUPFAM" id="SSF52954">
    <property type="entry name" value="Class II aaRS ABD-related"/>
    <property type="match status" value="1"/>
</dbReference>
<evidence type="ECO:0000256" key="10">
    <source>
        <dbReference type="ARBA" id="ARBA00022917"/>
    </source>
</evidence>
<dbReference type="Proteomes" id="UP001232245">
    <property type="component" value="Unassembled WGS sequence"/>
</dbReference>
<dbReference type="InterPro" id="IPR012675">
    <property type="entry name" value="Beta-grasp_dom_sf"/>
</dbReference>
<evidence type="ECO:0000256" key="11">
    <source>
        <dbReference type="ARBA" id="ARBA00023146"/>
    </source>
</evidence>
<evidence type="ECO:0000256" key="5">
    <source>
        <dbReference type="ARBA" id="ARBA00022723"/>
    </source>
</evidence>
<dbReference type="PRINTS" id="PR01047">
    <property type="entry name" value="TRNASYNTHTHR"/>
</dbReference>
<keyword evidence="2 13" id="KW-0963">Cytoplasm</keyword>
<dbReference type="EMBL" id="JAUSTZ010000002">
    <property type="protein sequence ID" value="MDQ0224642.1"/>
    <property type="molecule type" value="Genomic_DNA"/>
</dbReference>
<feature type="binding site" evidence="13">
    <location>
        <position position="521"/>
    </location>
    <ligand>
        <name>Zn(2+)</name>
        <dbReference type="ChEBI" id="CHEBI:29105"/>
        <note>catalytic</note>
    </ligand>
</feature>
<comment type="subcellular location">
    <subcellularLocation>
        <location evidence="13">Cytoplasm</location>
    </subcellularLocation>
</comment>
<dbReference type="InterPro" id="IPR012947">
    <property type="entry name" value="tRNA_SAD"/>
</dbReference>
<dbReference type="HAMAP" id="MF_00184">
    <property type="entry name" value="Thr_tRNA_synth"/>
    <property type="match status" value="1"/>
</dbReference>
<accession>A0ABT9YXI1</accession>
<evidence type="ECO:0000256" key="4">
    <source>
        <dbReference type="ARBA" id="ARBA00022598"/>
    </source>
</evidence>
<comment type="similarity">
    <text evidence="1 13">Belongs to the class-II aminoacyl-tRNA synthetase family.</text>
</comment>
<dbReference type="Pfam" id="PF02824">
    <property type="entry name" value="TGS"/>
    <property type="match status" value="1"/>
</dbReference>
<evidence type="ECO:0000259" key="15">
    <source>
        <dbReference type="PROSITE" id="PS51880"/>
    </source>
</evidence>
<dbReference type="Gene3D" id="3.30.54.20">
    <property type="match status" value="1"/>
</dbReference>
<dbReference type="Pfam" id="PF00587">
    <property type="entry name" value="tRNA-synt_2b"/>
    <property type="match status" value="1"/>
</dbReference>
<feature type="domain" description="Aminoacyl-transfer RNA synthetases class-II family profile" evidence="14">
    <location>
        <begin position="247"/>
        <end position="544"/>
    </location>
</feature>
<dbReference type="SUPFAM" id="SSF55681">
    <property type="entry name" value="Class II aaRS and biotin synthetases"/>
    <property type="match status" value="1"/>
</dbReference>
<comment type="catalytic activity">
    <reaction evidence="12 13">
        <text>tRNA(Thr) + L-threonine + ATP = L-threonyl-tRNA(Thr) + AMP + diphosphate + H(+)</text>
        <dbReference type="Rhea" id="RHEA:24624"/>
        <dbReference type="Rhea" id="RHEA-COMP:9670"/>
        <dbReference type="Rhea" id="RHEA-COMP:9704"/>
        <dbReference type="ChEBI" id="CHEBI:15378"/>
        <dbReference type="ChEBI" id="CHEBI:30616"/>
        <dbReference type="ChEBI" id="CHEBI:33019"/>
        <dbReference type="ChEBI" id="CHEBI:57926"/>
        <dbReference type="ChEBI" id="CHEBI:78442"/>
        <dbReference type="ChEBI" id="CHEBI:78534"/>
        <dbReference type="ChEBI" id="CHEBI:456215"/>
        <dbReference type="EC" id="6.1.1.3"/>
    </reaction>
</comment>
<evidence type="ECO:0000256" key="7">
    <source>
        <dbReference type="ARBA" id="ARBA00022833"/>
    </source>
</evidence>
<evidence type="ECO:0000256" key="6">
    <source>
        <dbReference type="ARBA" id="ARBA00022741"/>
    </source>
</evidence>
<keyword evidence="7 13" id="KW-0862">Zinc</keyword>
<comment type="subunit">
    <text evidence="13">Homodimer.</text>
</comment>
<feature type="domain" description="TGS" evidence="15">
    <location>
        <begin position="1"/>
        <end position="64"/>
    </location>
</feature>
<dbReference type="InterPro" id="IPR045864">
    <property type="entry name" value="aa-tRNA-synth_II/BPL/LPL"/>
</dbReference>
<dbReference type="InterPro" id="IPR018163">
    <property type="entry name" value="Thr/Ala-tRNA-synth_IIc_edit"/>
</dbReference>
<evidence type="ECO:0000256" key="8">
    <source>
        <dbReference type="ARBA" id="ARBA00022840"/>
    </source>
</evidence>
<name>A0ABT9YXI1_9BACI</name>
<comment type="caution">
    <text evidence="16">The sequence shown here is derived from an EMBL/GenBank/DDBJ whole genome shotgun (WGS) entry which is preliminary data.</text>
</comment>
<keyword evidence="3 13" id="KW-0820">tRNA-binding</keyword>
<dbReference type="InterPro" id="IPR002320">
    <property type="entry name" value="Thr-tRNA-ligase_IIa"/>
</dbReference>
<feature type="binding site" evidence="13">
    <location>
        <position position="391"/>
    </location>
    <ligand>
        <name>Zn(2+)</name>
        <dbReference type="ChEBI" id="CHEBI:29105"/>
        <note>catalytic</note>
    </ligand>
</feature>
<evidence type="ECO:0000256" key="13">
    <source>
        <dbReference type="HAMAP-Rule" id="MF_00184"/>
    </source>
</evidence>
<evidence type="ECO:0000256" key="9">
    <source>
        <dbReference type="ARBA" id="ARBA00022884"/>
    </source>
</evidence>
<dbReference type="SUPFAM" id="SSF81271">
    <property type="entry name" value="TGS-like"/>
    <property type="match status" value="1"/>
</dbReference>
<dbReference type="CDD" id="cd00860">
    <property type="entry name" value="ThrRS_anticodon"/>
    <property type="match status" value="1"/>
</dbReference>
<gene>
    <name evidence="13" type="primary">thrS</name>
    <name evidence="16" type="ORF">J2S02_000971</name>
</gene>
<keyword evidence="10 13" id="KW-0648">Protein biosynthesis</keyword>
<dbReference type="Gene3D" id="3.10.20.30">
    <property type="match status" value="1"/>
</dbReference>
<dbReference type="SUPFAM" id="SSF55186">
    <property type="entry name" value="ThrRS/AlaRS common domain"/>
    <property type="match status" value="1"/>
</dbReference>
<keyword evidence="6 13" id="KW-0547">Nucleotide-binding</keyword>
<comment type="caution">
    <text evidence="13">Lacks conserved residue(s) required for the propagation of feature annotation.</text>
</comment>
<keyword evidence="11 13" id="KW-0030">Aminoacyl-tRNA synthetase</keyword>
<dbReference type="CDD" id="cd00771">
    <property type="entry name" value="ThrRS_core"/>
    <property type="match status" value="1"/>
</dbReference>
<comment type="cofactor">
    <cofactor evidence="13">
        <name>Zn(2+)</name>
        <dbReference type="ChEBI" id="CHEBI:29105"/>
    </cofactor>
    <text evidence="13">Binds 1 zinc ion per subunit.</text>
</comment>
<protein>
    <recommendedName>
        <fullName evidence="13">Threonine--tRNA ligase</fullName>
        <ecNumber evidence="13">6.1.1.3</ecNumber>
    </recommendedName>
    <alternativeName>
        <fullName evidence="13">Threonyl-tRNA synthetase</fullName>
        <shortName evidence="13">ThrRS</shortName>
    </alternativeName>
</protein>
<dbReference type="Pfam" id="PF07973">
    <property type="entry name" value="tRNA_SAD"/>
    <property type="match status" value="1"/>
</dbReference>
<evidence type="ECO:0000256" key="1">
    <source>
        <dbReference type="ARBA" id="ARBA00008226"/>
    </source>
</evidence>
<dbReference type="Gene3D" id="3.30.980.10">
    <property type="entry name" value="Threonyl-trna Synthetase, Chain A, domain 2"/>
    <property type="match status" value="1"/>
</dbReference>
<dbReference type="InterPro" id="IPR012676">
    <property type="entry name" value="TGS-like"/>
</dbReference>
<dbReference type="InterPro" id="IPR004154">
    <property type="entry name" value="Anticodon-bd"/>
</dbReference>
<dbReference type="SMART" id="SM00863">
    <property type="entry name" value="tRNA_SAD"/>
    <property type="match status" value="1"/>
</dbReference>
<keyword evidence="8 13" id="KW-0067">ATP-binding</keyword>
<dbReference type="CDD" id="cd01667">
    <property type="entry name" value="TGS_ThrRS"/>
    <property type="match status" value="1"/>
</dbReference>
<evidence type="ECO:0000259" key="14">
    <source>
        <dbReference type="PROSITE" id="PS50862"/>
    </source>
</evidence>
<dbReference type="InterPro" id="IPR004095">
    <property type="entry name" value="TGS"/>
</dbReference>
<dbReference type="RefSeq" id="WP_174879179.1">
    <property type="nucleotide sequence ID" value="NZ_CADEPK010000007.1"/>
</dbReference>
<dbReference type="Gene3D" id="3.30.930.10">
    <property type="entry name" value="Bira Bifunctional Protein, Domain 2"/>
    <property type="match status" value="1"/>
</dbReference>
<dbReference type="PROSITE" id="PS51880">
    <property type="entry name" value="TGS"/>
    <property type="match status" value="1"/>
</dbReference>
<evidence type="ECO:0000313" key="17">
    <source>
        <dbReference type="Proteomes" id="UP001232245"/>
    </source>
</evidence>
<evidence type="ECO:0000313" key="16">
    <source>
        <dbReference type="EMBL" id="MDQ0224642.1"/>
    </source>
</evidence>
<dbReference type="PROSITE" id="PS50862">
    <property type="entry name" value="AA_TRNA_LIGASE_II"/>
    <property type="match status" value="1"/>
</dbReference>
<dbReference type="Pfam" id="PF03129">
    <property type="entry name" value="HGTP_anticodon"/>
    <property type="match status" value="1"/>
</dbReference>
<keyword evidence="4 13" id="KW-0436">Ligase</keyword>
<dbReference type="GO" id="GO:0004829">
    <property type="term" value="F:threonine-tRNA ligase activity"/>
    <property type="evidence" value="ECO:0007669"/>
    <property type="project" value="UniProtKB-EC"/>
</dbReference>
<dbReference type="EC" id="6.1.1.3" evidence="13"/>
<keyword evidence="5 13" id="KW-0479">Metal-binding</keyword>
<reference evidence="16 17" key="1">
    <citation type="submission" date="2023-07" db="EMBL/GenBank/DDBJ databases">
        <title>Genomic Encyclopedia of Type Strains, Phase IV (KMG-IV): sequencing the most valuable type-strain genomes for metagenomic binning, comparative biology and taxonomic classification.</title>
        <authorList>
            <person name="Goeker M."/>
        </authorList>
    </citation>
    <scope>NUCLEOTIDE SEQUENCE [LARGE SCALE GENOMIC DNA]</scope>
    <source>
        <strain evidence="16 17">DSM 17723</strain>
    </source>
</reference>
<dbReference type="NCBIfam" id="TIGR00418">
    <property type="entry name" value="thrS"/>
    <property type="match status" value="1"/>
</dbReference>
<dbReference type="InterPro" id="IPR047246">
    <property type="entry name" value="ThrRS_anticodon"/>
</dbReference>
<dbReference type="Gene3D" id="3.40.50.800">
    <property type="entry name" value="Anticodon-binding domain"/>
    <property type="match status" value="1"/>
</dbReference>
<organism evidence="16 17">
    <name type="scientific">Metabacillus niabensis</name>
    <dbReference type="NCBI Taxonomy" id="324854"/>
    <lineage>
        <taxon>Bacteria</taxon>
        <taxon>Bacillati</taxon>
        <taxon>Bacillota</taxon>
        <taxon>Bacilli</taxon>
        <taxon>Bacillales</taxon>
        <taxon>Bacillaceae</taxon>
        <taxon>Metabacillus</taxon>
    </lineage>
</organism>
<feature type="binding site" evidence="13">
    <location>
        <position position="340"/>
    </location>
    <ligand>
        <name>Zn(2+)</name>
        <dbReference type="ChEBI" id="CHEBI:29105"/>
        <note>catalytic</note>
    </ligand>
</feature>
<sequence length="645" mass="74354">MSDVIKIQFPDGAIKEFPFGTTTEEIAASISPGLKKKSLAGKINGQLLDLRTPINEDGKIEIVTQDSDEALEIMRHSTAHLMAQAIKRLFKDESVKLGIGPVIENGFYYDIDMERAITPEDLPAIEKEMKKIVNENLEIVRVEVSREEAKSRYEEIQDPLKLELLEAIPEGETVSIYEQGEFFDLCRGIHLPSTGKIKEFKLLSVAGAYWRGDSNNKMLQRIYGTAFFKKADLDEHLRILEEAKERDHRKLGKELGLFTTSQKVGQGLPLWLPKGATIRRIVERYIVDKEQRLGYQHVYTPVLGSVELYKTSGHWDHYQEDMFPKMEMDNEDLVLRPMNCPHHMMVYKNDIHSYRELPIRIAELGLMHRYEMSGALTGLQRVRGMTLNDAHIFVRPDQIKDEFIRVVRLIEAVYKDFGIDKYSFRLSYRDPEDKEKYFDDDNMWEKAQGMLKEAMDELGHDYYEAEGEAAFYGPKLDVQVRTALGKDETLSTVQLDFLLPERFDLSYVGEDGKQHRPVVIHRGVVSTMERFVAFLIEEYKGAFPTWLAPVQVQVIPVSPSIHLEYAKQVQEQLQEAGLRVELDARDEKIGYKIREAQMQKIPYMLVVGDNEIAEQAVNVRKYGEQKSETVAFEKFLNTITQEVKR</sequence>
<dbReference type="PANTHER" id="PTHR11451">
    <property type="entry name" value="THREONINE-TRNA LIGASE"/>
    <property type="match status" value="1"/>
</dbReference>
<evidence type="ECO:0000256" key="2">
    <source>
        <dbReference type="ARBA" id="ARBA00022490"/>
    </source>
</evidence>
<proteinExistence type="inferred from homology"/>